<gene>
    <name evidence="3" type="ORF">Sylvanvirus15_3</name>
</gene>
<keyword evidence="2" id="KW-0812">Transmembrane</keyword>
<evidence type="ECO:0000313" key="3">
    <source>
        <dbReference type="EMBL" id="AYV86941.1"/>
    </source>
</evidence>
<dbReference type="EMBL" id="MK072521">
    <property type="protein sequence ID" value="AYV86941.1"/>
    <property type="molecule type" value="Genomic_DNA"/>
</dbReference>
<protein>
    <submittedName>
        <fullName evidence="3">Uncharacterized protein</fullName>
    </submittedName>
</protein>
<feature type="region of interest" description="Disordered" evidence="1">
    <location>
        <begin position="531"/>
        <end position="553"/>
    </location>
</feature>
<sequence length="573" mass="64682">MVDVLIDLVIQSPLSMNSRLERLDILFETRSQTTRVTTRTITWNPSVWVSVLIPLLVTFVTTTANIPSIQATQVTPGNAYAPLMTATPAGPITGLELNEQYQTELLNLRAGLVLPNTSLTQLRADVDVNKLLRDEFALIDAQYEAFTTVLDYYLKLIRLFWPYKIPKFNEAISALEDNSIAQAGLVAKMNVVALNQRVIGVARELSLPVPRYIHEVQLAHNRDLVLSAPPILANPNVFRSFADLVTKTVDTHQGWKYENYQKFVIDGIGNTLAIQLRELRGTTTSTSPYMYTPQIENLEKAAICIEFISESIDNLTPLLNTTGVSIQQQAAQIQDLLNVKSLNRVRERLRSKYGIVERETNILSIWVEEYNAEINGERMEKAIDNLVRKTYSLESDINAATLRATLAEHELKIYEREKGNVSFSVSTLTWSAGIGVILLILFYFNPTSRTVVEVKVQEPRTQPLPVVVPPVQPSRRLYVSIPRQQTPQCHTTFNVDDRVVNKTNRASPVYIVRKTFPSECVASVATLLNPNGDSTAKARPRNPLTRSADMTQPLQEIRETFRFDDLELYRRAR</sequence>
<evidence type="ECO:0000256" key="1">
    <source>
        <dbReference type="SAM" id="MobiDB-lite"/>
    </source>
</evidence>
<keyword evidence="2" id="KW-0472">Membrane</keyword>
<organism evidence="3">
    <name type="scientific">Sylvanvirus sp</name>
    <dbReference type="NCBI Taxonomy" id="2487774"/>
    <lineage>
        <taxon>Viruses</taxon>
    </lineage>
</organism>
<reference evidence="3" key="1">
    <citation type="submission" date="2018-10" db="EMBL/GenBank/DDBJ databases">
        <title>Hidden diversity of soil giant viruses.</title>
        <authorList>
            <person name="Schulz F."/>
            <person name="Alteio L."/>
            <person name="Goudeau D."/>
            <person name="Ryan E.M."/>
            <person name="Malmstrom R.R."/>
            <person name="Blanchard J."/>
            <person name="Woyke T."/>
        </authorList>
    </citation>
    <scope>NUCLEOTIDE SEQUENCE</scope>
    <source>
        <strain evidence="3">SYV1</strain>
    </source>
</reference>
<evidence type="ECO:0000256" key="2">
    <source>
        <dbReference type="SAM" id="Phobius"/>
    </source>
</evidence>
<accession>A0A3G5AJY0</accession>
<name>A0A3G5AJY0_9VIRU</name>
<keyword evidence="2" id="KW-1133">Transmembrane helix</keyword>
<feature type="transmembrane region" description="Helical" evidence="2">
    <location>
        <begin position="421"/>
        <end position="444"/>
    </location>
</feature>
<proteinExistence type="predicted"/>
<feature type="compositionally biased region" description="Polar residues" evidence="1">
    <location>
        <begin position="544"/>
        <end position="553"/>
    </location>
</feature>